<name>A0A1B9GHI9_9TREE</name>
<comment type="similarity">
    <text evidence="1">Belongs to the carbon-nitrogen hydrolase superfamily. Nitrilase family.</text>
</comment>
<dbReference type="SUPFAM" id="SSF56317">
    <property type="entry name" value="Carbon-nitrogen hydrolase"/>
    <property type="match status" value="1"/>
</dbReference>
<accession>A0A1B9GHI9</accession>
<dbReference type="Gene3D" id="3.60.110.10">
    <property type="entry name" value="Carbon-nitrogen hydrolase"/>
    <property type="match status" value="1"/>
</dbReference>
<dbReference type="InterPro" id="IPR044149">
    <property type="entry name" value="Nitrilases_CHs"/>
</dbReference>
<evidence type="ECO:0000313" key="4">
    <source>
        <dbReference type="Proteomes" id="UP000092666"/>
    </source>
</evidence>
<organism evidence="3 4">
    <name type="scientific">Kwoniella heveanensis BCC8398</name>
    <dbReference type="NCBI Taxonomy" id="1296120"/>
    <lineage>
        <taxon>Eukaryota</taxon>
        <taxon>Fungi</taxon>
        <taxon>Dikarya</taxon>
        <taxon>Basidiomycota</taxon>
        <taxon>Agaricomycotina</taxon>
        <taxon>Tremellomycetes</taxon>
        <taxon>Tremellales</taxon>
        <taxon>Cryptococcaceae</taxon>
        <taxon>Kwoniella</taxon>
    </lineage>
</organism>
<keyword evidence="4" id="KW-1185">Reference proteome</keyword>
<evidence type="ECO:0000256" key="1">
    <source>
        <dbReference type="ARBA" id="ARBA00008129"/>
    </source>
</evidence>
<dbReference type="Proteomes" id="UP000092666">
    <property type="component" value="Unassembled WGS sequence"/>
</dbReference>
<dbReference type="GO" id="GO:0003824">
    <property type="term" value="F:catalytic activity"/>
    <property type="evidence" value="ECO:0007669"/>
    <property type="project" value="InterPro"/>
</dbReference>
<proteinExistence type="inferred from homology"/>
<sequence length="358" mass="39042">MSRLVLPKVKVAERPGLRRGPVVACHVAPVYLNTAACVTKAISLIGEASRDGAQLVVFPEAWIPGFPMWSALANPLLNHDLFVKLAQESVFVDGQEIEDLKKACRKNGVFASIGFNERSRSSVGCLWNSSVLISDEGKILNHHRKMVPTYFEKLTWAPGDGAGLRVVDTGIGRIGGLICGENGNPLARYALAAQSEQIHISHWPPIFPTRPPSESGNFNLASATRIRVAAACFEAKCFGVVSGSPVGASARDLLVSRDPSSADILDNSPRGSTMFIDPMGNQFGDEIHGEDEGIAYAEFDLNKCIEPKQFHDFVGGYQRYDVFNLNVNRSRQEPVAWQEDVRPERSIWNAAAVEPAQS</sequence>
<dbReference type="InterPro" id="IPR036526">
    <property type="entry name" value="C-N_Hydrolase_sf"/>
</dbReference>
<dbReference type="PANTHER" id="PTHR46044:SF2">
    <property type="entry name" value="CN HYDROLASE DOMAIN-CONTAINING PROTEIN"/>
    <property type="match status" value="1"/>
</dbReference>
<reference evidence="4" key="2">
    <citation type="submission" date="2013-12" db="EMBL/GenBank/DDBJ databases">
        <title>Evolution of pathogenesis and genome organization in the Tremellales.</title>
        <authorList>
            <person name="Cuomo C."/>
            <person name="Litvintseva A."/>
            <person name="Heitman J."/>
            <person name="Chen Y."/>
            <person name="Sun S."/>
            <person name="Springer D."/>
            <person name="Dromer F."/>
            <person name="Young S."/>
            <person name="Zeng Q."/>
            <person name="Chapman S."/>
            <person name="Gujja S."/>
            <person name="Saif S."/>
            <person name="Birren B."/>
        </authorList>
    </citation>
    <scope>NUCLEOTIDE SEQUENCE [LARGE SCALE GENOMIC DNA]</scope>
    <source>
        <strain evidence="4">BCC8398</strain>
    </source>
</reference>
<feature type="domain" description="CN hydrolase" evidence="2">
    <location>
        <begin position="18"/>
        <end position="301"/>
    </location>
</feature>
<dbReference type="OrthoDB" id="10250282at2759"/>
<protein>
    <recommendedName>
        <fullName evidence="2">CN hydrolase domain-containing protein</fullName>
    </recommendedName>
</protein>
<dbReference type="PROSITE" id="PS50263">
    <property type="entry name" value="CN_HYDROLASE"/>
    <property type="match status" value="1"/>
</dbReference>
<dbReference type="STRING" id="1296120.A0A1B9GHI9"/>
<evidence type="ECO:0000313" key="3">
    <source>
        <dbReference type="EMBL" id="OCF30510.1"/>
    </source>
</evidence>
<dbReference type="AlphaFoldDB" id="A0A1B9GHI9"/>
<dbReference type="CDD" id="cd07564">
    <property type="entry name" value="nitrilases_CHs"/>
    <property type="match status" value="1"/>
</dbReference>
<gene>
    <name evidence="3" type="ORF">I316_07838</name>
</gene>
<dbReference type="EMBL" id="KV700148">
    <property type="protein sequence ID" value="OCF30510.1"/>
    <property type="molecule type" value="Genomic_DNA"/>
</dbReference>
<evidence type="ECO:0000259" key="2">
    <source>
        <dbReference type="PROSITE" id="PS50263"/>
    </source>
</evidence>
<reference evidence="3 4" key="1">
    <citation type="submission" date="2013-07" db="EMBL/GenBank/DDBJ databases">
        <title>The Genome Sequence of Cryptococcus heveanensis BCC8398.</title>
        <authorList>
            <consortium name="The Broad Institute Genome Sequencing Platform"/>
            <person name="Cuomo C."/>
            <person name="Litvintseva A."/>
            <person name="Chen Y."/>
            <person name="Heitman J."/>
            <person name="Sun S."/>
            <person name="Springer D."/>
            <person name="Dromer F."/>
            <person name="Young S.K."/>
            <person name="Zeng Q."/>
            <person name="Gargeya S."/>
            <person name="Fitzgerald M."/>
            <person name="Abouelleil A."/>
            <person name="Alvarado L."/>
            <person name="Berlin A.M."/>
            <person name="Chapman S.B."/>
            <person name="Dewar J."/>
            <person name="Goldberg J."/>
            <person name="Griggs A."/>
            <person name="Gujja S."/>
            <person name="Hansen M."/>
            <person name="Howarth C."/>
            <person name="Imamovic A."/>
            <person name="Larimer J."/>
            <person name="McCowan C."/>
            <person name="Murphy C."/>
            <person name="Pearson M."/>
            <person name="Priest M."/>
            <person name="Roberts A."/>
            <person name="Saif S."/>
            <person name="Shea T."/>
            <person name="Sykes S."/>
            <person name="Wortman J."/>
            <person name="Nusbaum C."/>
            <person name="Birren B."/>
        </authorList>
    </citation>
    <scope>NUCLEOTIDE SEQUENCE [LARGE SCALE GENOMIC DNA]</scope>
    <source>
        <strain evidence="3 4">BCC8398</strain>
    </source>
</reference>
<dbReference type="Pfam" id="PF00795">
    <property type="entry name" value="CN_hydrolase"/>
    <property type="match status" value="1"/>
</dbReference>
<dbReference type="PANTHER" id="PTHR46044">
    <property type="entry name" value="NITRILASE"/>
    <property type="match status" value="1"/>
</dbReference>
<dbReference type="InterPro" id="IPR003010">
    <property type="entry name" value="C-N_Hydrolase"/>
</dbReference>